<dbReference type="EMBL" id="CM037619">
    <property type="protein sequence ID" value="KAH8006569.1"/>
    <property type="molecule type" value="Genomic_DNA"/>
</dbReference>
<dbReference type="Proteomes" id="UP000827872">
    <property type="component" value="Linkage Group LG06"/>
</dbReference>
<reference evidence="1" key="1">
    <citation type="submission" date="2021-08" db="EMBL/GenBank/DDBJ databases">
        <title>The first chromosome-level gecko genome reveals the dynamic sex chromosomes of Neotropical dwarf geckos (Sphaerodactylidae: Sphaerodactylus).</title>
        <authorList>
            <person name="Pinto B.J."/>
            <person name="Keating S.E."/>
            <person name="Gamble T."/>
        </authorList>
    </citation>
    <scope>NUCLEOTIDE SEQUENCE</scope>
    <source>
        <strain evidence="1">TG3544</strain>
    </source>
</reference>
<comment type="caution">
    <text evidence="1">The sequence shown here is derived from an EMBL/GenBank/DDBJ whole genome shotgun (WGS) entry which is preliminary data.</text>
</comment>
<sequence>MQVEPNDTHELALEVNPSAQPLEDEACKELPVKEKTPCCTKLKIFLAALCFSYFCKAFSGATMKSSFTQLERRFGLSSSTTGFVDGGFELGNLLVIVFVSYYGAKFHRPRIIAIGSCVMSLGSFLIAMPHFFMGYYKYETIVHSTDNITFDVSPCSRNHTVAGLEGIPGSDCEKETSSNAWIYVLLGNMLRGIGETPITPLGISYLDDFAKEDDSPFYIGILHTVAMFGPMVGFLLGSLFARLYVDIGFVDMDTINITLTDSRWVGAWWLGFIVAGIINLISAIPFFFMPKSLNEEDESDLKQKSPDAAKQNGDGHQVPRSQEAVKLHSGLKDFFKSLKRLLTNGMYVVMLCVTLLQFSSFFGYLTYSPKYMEQQYGQSASRSNFVTGLIILPAVSVGILLGGFIIKKYKLGLIGITKLAFGASFVAFLISLLYVVMGCENRTVAGLTVSYEGQPVPWHASSLSSTCNFDCNCAANQWDPVCGEDGITYVSACFAGCKNLTRSGKNTVFHNCSCLENSGFMRRNLTAVLGECPRSDACSRNFIYFIVIKLISSFIYSLGGTSFYMIVIRCIDKDLKSLAVGVFMLVVRALAGIPAPAYFGAAIDRTPFGSGQGPIVLNKVHADCMMLQQSDIPFGAFALA</sequence>
<name>A0ACB8FNB9_9SAUR</name>
<evidence type="ECO:0000313" key="2">
    <source>
        <dbReference type="Proteomes" id="UP000827872"/>
    </source>
</evidence>
<protein>
    <submittedName>
        <fullName evidence="1">Uncharacterized protein</fullName>
    </submittedName>
</protein>
<accession>A0ACB8FNB9</accession>
<organism evidence="1 2">
    <name type="scientific">Sphaerodactylus townsendi</name>
    <dbReference type="NCBI Taxonomy" id="933632"/>
    <lineage>
        <taxon>Eukaryota</taxon>
        <taxon>Metazoa</taxon>
        <taxon>Chordata</taxon>
        <taxon>Craniata</taxon>
        <taxon>Vertebrata</taxon>
        <taxon>Euteleostomi</taxon>
        <taxon>Lepidosauria</taxon>
        <taxon>Squamata</taxon>
        <taxon>Bifurcata</taxon>
        <taxon>Gekkota</taxon>
        <taxon>Sphaerodactylidae</taxon>
        <taxon>Sphaerodactylus</taxon>
    </lineage>
</organism>
<gene>
    <name evidence="1" type="ORF">K3G42_008783</name>
</gene>
<proteinExistence type="predicted"/>
<evidence type="ECO:0000313" key="1">
    <source>
        <dbReference type="EMBL" id="KAH8006569.1"/>
    </source>
</evidence>
<keyword evidence="2" id="KW-1185">Reference proteome</keyword>